<accession>A0A0N1N5K0</accession>
<evidence type="ECO:0000313" key="3">
    <source>
        <dbReference type="Proteomes" id="UP000031553"/>
    </source>
</evidence>
<comment type="caution">
    <text evidence="2">The sequence shown here is derived from an EMBL/GenBank/DDBJ whole genome shotgun (WGS) entry which is preliminary data.</text>
</comment>
<protein>
    <submittedName>
        <fullName evidence="2">Replication protein</fullName>
    </submittedName>
</protein>
<organism evidence="2 3">
    <name type="scientific">Komagataeibacter intermedius AF2</name>
    <dbReference type="NCBI Taxonomy" id="1458464"/>
    <lineage>
        <taxon>Bacteria</taxon>
        <taxon>Pseudomonadati</taxon>
        <taxon>Pseudomonadota</taxon>
        <taxon>Alphaproteobacteria</taxon>
        <taxon>Acetobacterales</taxon>
        <taxon>Acetobacteraceae</taxon>
        <taxon>Komagataeibacter</taxon>
    </lineage>
</organism>
<evidence type="ECO:0000313" key="2">
    <source>
        <dbReference type="EMBL" id="KPH88232.1"/>
    </source>
</evidence>
<sequence>MSDMLEEDPFELFKRVEKSITKATGSMERLASEQDNRCRTISDAAEKASRLAVEASDVFSAGKRRLMIWTGLCAAMLVCGGMLGGYWLGRSDGWSQGNAIGHQQALTENAAAAWGNTPSGQLAFQMDKAGLLQALGHCHLPGYEAKYEPKDKRTFCYPTQNASGWSVQP</sequence>
<evidence type="ECO:0000256" key="1">
    <source>
        <dbReference type="SAM" id="Phobius"/>
    </source>
</evidence>
<keyword evidence="1" id="KW-1133">Transmembrane helix</keyword>
<feature type="transmembrane region" description="Helical" evidence="1">
    <location>
        <begin position="66"/>
        <end position="88"/>
    </location>
</feature>
<gene>
    <name evidence="2" type="ORF">GLUCOINTEAF2_0203904</name>
</gene>
<dbReference type="EMBL" id="JUFX02000052">
    <property type="protein sequence ID" value="KPH88232.1"/>
    <property type="molecule type" value="Genomic_DNA"/>
</dbReference>
<name>A0A0N1N5K0_9PROT</name>
<reference evidence="2 3" key="1">
    <citation type="submission" date="2015-07" db="EMBL/GenBank/DDBJ databases">
        <title>Draft Genome Sequence of Komagataeibacter intermedius Strain AF2, Isolated from Kombucha Tea.</title>
        <authorList>
            <person name="Santos R.A."/>
            <person name="Berretta A.A."/>
            <person name="Barud H.S."/>
            <person name="Ribeiro S.J."/>
            <person name="Gonzalez-Garcia L.N."/>
            <person name="Zucchi T.D."/>
            <person name="Goldman G.H."/>
            <person name="Riano-Pachon D.M."/>
        </authorList>
    </citation>
    <scope>NUCLEOTIDE SEQUENCE [LARGE SCALE GENOMIC DNA]</scope>
    <source>
        <strain evidence="2 3">AF2</strain>
    </source>
</reference>
<keyword evidence="1" id="KW-0472">Membrane</keyword>
<keyword evidence="1" id="KW-0812">Transmembrane</keyword>
<dbReference type="RefSeq" id="WP_039734375.1">
    <property type="nucleotide sequence ID" value="NZ_JUFX02000052.1"/>
</dbReference>
<dbReference type="AlphaFoldDB" id="A0A0N1N5K0"/>
<proteinExistence type="predicted"/>
<dbReference type="Proteomes" id="UP000031553">
    <property type="component" value="Unassembled WGS sequence"/>
</dbReference>